<evidence type="ECO:0000256" key="3">
    <source>
        <dbReference type="ARBA" id="ARBA00022989"/>
    </source>
</evidence>
<feature type="transmembrane region" description="Helical" evidence="5">
    <location>
        <begin position="63"/>
        <end position="83"/>
    </location>
</feature>
<dbReference type="AlphaFoldDB" id="G8PB50"/>
<dbReference type="RefSeq" id="WP_014214877.1">
    <property type="nucleotide sequence ID" value="NC_016605.1"/>
</dbReference>
<proteinExistence type="predicted"/>
<name>G8PB50_PEDCP</name>
<dbReference type="STRING" id="701521.PECL_370"/>
<dbReference type="Pfam" id="PF07457">
    <property type="entry name" value="DUF1516"/>
    <property type="match status" value="1"/>
</dbReference>
<keyword evidence="1" id="KW-1003">Cell membrane</keyword>
<feature type="transmembrane region" description="Helical" evidence="5">
    <location>
        <begin position="95"/>
        <end position="117"/>
    </location>
</feature>
<dbReference type="HOGENOM" id="CLU_146641_0_0_9"/>
<evidence type="ECO:0000256" key="4">
    <source>
        <dbReference type="ARBA" id="ARBA00023136"/>
    </source>
</evidence>
<accession>G8PB50</accession>
<gene>
    <name evidence="6" type="ordered locus">PECL_370</name>
</gene>
<sequence>MPIIAFVHVITAILLATLTSIGLMATNNGTITASKMTNRILYLVLIYTGFVMLMHTFQTSPVLVILKGLAGLGVIGLIEVAFARKQQNSEQAHTILVWLVVIFAVTAVLGMVISKFFL</sequence>
<protein>
    <submittedName>
        <fullName evidence="6">Uncharacterized protein</fullName>
    </submittedName>
</protein>
<keyword evidence="4 5" id="KW-0472">Membrane</keyword>
<evidence type="ECO:0000313" key="6">
    <source>
        <dbReference type="EMBL" id="AEV94679.1"/>
    </source>
</evidence>
<organism evidence="6 7">
    <name type="scientific">Pediococcus claussenii (strain ATCC BAA-344 / DSM 14800 / JCM 18046 / KCTC 3811 / LMG 21948 / P06)</name>
    <dbReference type="NCBI Taxonomy" id="701521"/>
    <lineage>
        <taxon>Bacteria</taxon>
        <taxon>Bacillati</taxon>
        <taxon>Bacillota</taxon>
        <taxon>Bacilli</taxon>
        <taxon>Lactobacillales</taxon>
        <taxon>Lactobacillaceae</taxon>
        <taxon>Pediococcus</taxon>
    </lineage>
</organism>
<feature type="transmembrane region" description="Helical" evidence="5">
    <location>
        <begin position="40"/>
        <end position="57"/>
    </location>
</feature>
<keyword evidence="2 5" id="KW-0812">Transmembrane</keyword>
<evidence type="ECO:0000256" key="1">
    <source>
        <dbReference type="ARBA" id="ARBA00022475"/>
    </source>
</evidence>
<reference evidence="6 7" key="1">
    <citation type="journal article" date="2012" name="J. Bacteriol.">
        <title>Complete Genome Sequence of the Beer Spoilage Organism Pediococcus claussenii ATCC BAA-344T.</title>
        <authorList>
            <person name="Pittet V."/>
            <person name="Abegunde T."/>
            <person name="Marfleet T."/>
            <person name="Haakensen M."/>
            <person name="Morrow K."/>
            <person name="Jayaprakash T."/>
            <person name="Schroeder K."/>
            <person name="Trost B."/>
            <person name="Byrns S."/>
            <person name="Bergsveinson J."/>
            <person name="Kusalik A."/>
            <person name="Ziola B."/>
        </authorList>
    </citation>
    <scope>NUCLEOTIDE SEQUENCE [LARGE SCALE GENOMIC DNA]</scope>
    <source>
        <strain evidence="6 7">ATCC BAA-344</strain>
    </source>
</reference>
<feature type="transmembrane region" description="Helical" evidence="5">
    <location>
        <begin position="6"/>
        <end position="28"/>
    </location>
</feature>
<evidence type="ECO:0000256" key="2">
    <source>
        <dbReference type="ARBA" id="ARBA00022692"/>
    </source>
</evidence>
<dbReference type="KEGG" id="pce:PECL_370"/>
<evidence type="ECO:0000256" key="5">
    <source>
        <dbReference type="SAM" id="Phobius"/>
    </source>
</evidence>
<dbReference type="Proteomes" id="UP000005444">
    <property type="component" value="Chromosome"/>
</dbReference>
<keyword evidence="3 5" id="KW-1133">Transmembrane helix</keyword>
<dbReference type="PATRIC" id="fig|701521.8.peg.349"/>
<dbReference type="eggNOG" id="ENOG5033A1U">
    <property type="taxonomic scope" value="Bacteria"/>
</dbReference>
<keyword evidence="7" id="KW-1185">Reference proteome</keyword>
<dbReference type="EMBL" id="CP003137">
    <property type="protein sequence ID" value="AEV94679.1"/>
    <property type="molecule type" value="Genomic_DNA"/>
</dbReference>
<evidence type="ECO:0000313" key="7">
    <source>
        <dbReference type="Proteomes" id="UP000005444"/>
    </source>
</evidence>
<dbReference type="InterPro" id="IPR010899">
    <property type="entry name" value="UPF0344"/>
</dbReference>